<proteinExistence type="inferred from homology"/>
<evidence type="ECO:0000313" key="17">
    <source>
        <dbReference type="Proteomes" id="UP001177023"/>
    </source>
</evidence>
<keyword evidence="10" id="KW-0594">Phospholipid biosynthesis</keyword>
<keyword evidence="17" id="KW-1185">Reference proteome</keyword>
<dbReference type="GO" id="GO:0004366">
    <property type="term" value="F:glycerol-3-phosphate O-acyltransferase activity"/>
    <property type="evidence" value="ECO:0007669"/>
    <property type="project" value="TreeGrafter"/>
</dbReference>
<evidence type="ECO:0000256" key="4">
    <source>
        <dbReference type="ARBA" id="ARBA00022516"/>
    </source>
</evidence>
<dbReference type="SMART" id="SM00563">
    <property type="entry name" value="PlsC"/>
    <property type="match status" value="1"/>
</dbReference>
<protein>
    <recommendedName>
        <fullName evidence="15">Phospholipid/glycerol acyltransferase domain-containing protein</fullName>
    </recommendedName>
</protein>
<evidence type="ECO:0000256" key="5">
    <source>
        <dbReference type="ARBA" id="ARBA00022679"/>
    </source>
</evidence>
<comment type="similarity">
    <text evidence="3">Belongs to the 1-acyl-sn-glycerol-3-phosphate acyltransferase family.</text>
</comment>
<feature type="transmembrane region" description="Helical" evidence="14">
    <location>
        <begin position="154"/>
        <end position="172"/>
    </location>
</feature>
<evidence type="ECO:0000256" key="13">
    <source>
        <dbReference type="ARBA" id="ARBA00025707"/>
    </source>
</evidence>
<dbReference type="InterPro" id="IPR002123">
    <property type="entry name" value="Plipid/glycerol_acylTrfase"/>
</dbReference>
<comment type="pathway">
    <text evidence="13">Phospholipid metabolism.</text>
</comment>
<comment type="caution">
    <text evidence="16">The sequence shown here is derived from an EMBL/GenBank/DDBJ whole genome shotgun (WGS) entry which is preliminary data.</text>
</comment>
<evidence type="ECO:0000256" key="12">
    <source>
        <dbReference type="ARBA" id="ARBA00023315"/>
    </source>
</evidence>
<dbReference type="PANTHER" id="PTHR23063">
    <property type="entry name" value="PHOSPHOLIPID ACYLTRANSFERASE"/>
    <property type="match status" value="1"/>
</dbReference>
<keyword evidence="6 14" id="KW-0812">Transmembrane</keyword>
<evidence type="ECO:0000256" key="8">
    <source>
        <dbReference type="ARBA" id="ARBA00023098"/>
    </source>
</evidence>
<organism evidence="16 17">
    <name type="scientific">Mesorhabditis spiculigera</name>
    <dbReference type="NCBI Taxonomy" id="96644"/>
    <lineage>
        <taxon>Eukaryota</taxon>
        <taxon>Metazoa</taxon>
        <taxon>Ecdysozoa</taxon>
        <taxon>Nematoda</taxon>
        <taxon>Chromadorea</taxon>
        <taxon>Rhabditida</taxon>
        <taxon>Rhabditina</taxon>
        <taxon>Rhabditomorpha</taxon>
        <taxon>Rhabditoidea</taxon>
        <taxon>Rhabditidae</taxon>
        <taxon>Mesorhabditinae</taxon>
        <taxon>Mesorhabditis</taxon>
    </lineage>
</organism>
<gene>
    <name evidence="16" type="ORF">MSPICULIGERA_LOCUS7415</name>
</gene>
<dbReference type="PANTHER" id="PTHR23063:SF53">
    <property type="entry name" value="PHOSPHOLIPID_GLYCEROL ACYLTRANSFERASE DOMAIN-CONTAINING PROTEIN"/>
    <property type="match status" value="1"/>
</dbReference>
<dbReference type="CDD" id="cd07991">
    <property type="entry name" value="LPLAT_LPCAT1-like"/>
    <property type="match status" value="1"/>
</dbReference>
<keyword evidence="4" id="KW-0444">Lipid biosynthesis</keyword>
<evidence type="ECO:0000256" key="14">
    <source>
        <dbReference type="SAM" id="Phobius"/>
    </source>
</evidence>
<evidence type="ECO:0000256" key="3">
    <source>
        <dbReference type="ARBA" id="ARBA00008655"/>
    </source>
</evidence>
<feature type="domain" description="Phospholipid/glycerol acyltransferase" evidence="15">
    <location>
        <begin position="240"/>
        <end position="351"/>
    </location>
</feature>
<keyword evidence="12" id="KW-0012">Acyltransferase</keyword>
<evidence type="ECO:0000256" key="1">
    <source>
        <dbReference type="ARBA" id="ARBA00004370"/>
    </source>
</evidence>
<dbReference type="GO" id="GO:0019432">
    <property type="term" value="P:triglyceride biosynthetic process"/>
    <property type="evidence" value="ECO:0007669"/>
    <property type="project" value="TreeGrafter"/>
</dbReference>
<evidence type="ECO:0000256" key="9">
    <source>
        <dbReference type="ARBA" id="ARBA00023136"/>
    </source>
</evidence>
<comment type="subcellular location">
    <subcellularLocation>
        <location evidence="1">Membrane</location>
    </subcellularLocation>
</comment>
<keyword evidence="11" id="KW-1208">Phospholipid metabolism</keyword>
<dbReference type="EMBL" id="CATQJA010001857">
    <property type="protein sequence ID" value="CAJ0568911.1"/>
    <property type="molecule type" value="Genomic_DNA"/>
</dbReference>
<evidence type="ECO:0000256" key="2">
    <source>
        <dbReference type="ARBA" id="ARBA00005189"/>
    </source>
</evidence>
<evidence type="ECO:0000313" key="16">
    <source>
        <dbReference type="EMBL" id="CAJ0568911.1"/>
    </source>
</evidence>
<evidence type="ECO:0000256" key="11">
    <source>
        <dbReference type="ARBA" id="ARBA00023264"/>
    </source>
</evidence>
<keyword evidence="9 14" id="KW-0472">Membrane</keyword>
<feature type="transmembrane region" description="Helical" evidence="14">
    <location>
        <begin position="178"/>
        <end position="198"/>
    </location>
</feature>
<keyword evidence="5" id="KW-0808">Transferase</keyword>
<evidence type="ECO:0000256" key="10">
    <source>
        <dbReference type="ARBA" id="ARBA00023209"/>
    </source>
</evidence>
<dbReference type="InterPro" id="IPR045252">
    <property type="entry name" value="LPCAT1-like"/>
</dbReference>
<sequence length="515" mass="58802">MLILLPIFFPLVALLLAVVIVLAIFGKSLGIREWYVDVLTRIFEWGSAIEAYEAPAEVDDEEPGTGRRKLRRSSSSDIGIIVREKSTFVESKLDGNEPEENQQKTVRVIVNDSLDFATAGMEAIIEDQVTSRFKAEELSSWNLLTRTRFSFHHISWKLSALWVGGFFLRYFILVPLRVVIFAVGFSMMAGSCFIIGMIPHKKIRKFAYKHAMLMSQRIVARSFSSIIRFHNQENRANQGGICVANHTSPIDVLILSTDNCYAMIGQKQGGILGFMQTALSKAEHHIWFERSEAGDRKKVTDRLRAHTNDPSKLPIIIFPEGTCINNTSVMMFKKGSFEIGSTIYPIAMKYDSRLTDAFWNSSEQSYGEYLWRMMTSWAIICDVWYLPKMTRKDDEDAIAFSRRVKRAIAHKGGLVDLEWDGMLKRERVSSKLVQMYQKRYFDRLQRTTSIGQITENESEALEVMQNLNDEERELLLKELDDSMDEATLIKKVSEYGPIIRKRLQSSAGSSQSQSS</sequence>
<accession>A0AA36CJ19</accession>
<dbReference type="Proteomes" id="UP001177023">
    <property type="component" value="Unassembled WGS sequence"/>
</dbReference>
<keyword evidence="7 14" id="KW-1133">Transmembrane helix</keyword>
<dbReference type="GO" id="GO:0016020">
    <property type="term" value="C:membrane"/>
    <property type="evidence" value="ECO:0007669"/>
    <property type="project" value="UniProtKB-SubCell"/>
</dbReference>
<feature type="transmembrane region" description="Helical" evidence="14">
    <location>
        <begin position="6"/>
        <end position="25"/>
    </location>
</feature>
<evidence type="ECO:0000256" key="6">
    <source>
        <dbReference type="ARBA" id="ARBA00022692"/>
    </source>
</evidence>
<reference evidence="16" key="1">
    <citation type="submission" date="2023-06" db="EMBL/GenBank/DDBJ databases">
        <authorList>
            <person name="Delattre M."/>
        </authorList>
    </citation>
    <scope>NUCLEOTIDE SEQUENCE</scope>
    <source>
        <strain evidence="16">AF72</strain>
    </source>
</reference>
<dbReference type="GO" id="GO:0005783">
    <property type="term" value="C:endoplasmic reticulum"/>
    <property type="evidence" value="ECO:0007669"/>
    <property type="project" value="TreeGrafter"/>
</dbReference>
<comment type="pathway">
    <text evidence="2">Lipid metabolism.</text>
</comment>
<dbReference type="Pfam" id="PF01553">
    <property type="entry name" value="Acyltransferase"/>
    <property type="match status" value="1"/>
</dbReference>
<name>A0AA36CJ19_9BILA</name>
<evidence type="ECO:0000259" key="15">
    <source>
        <dbReference type="SMART" id="SM00563"/>
    </source>
</evidence>
<dbReference type="SUPFAM" id="SSF69593">
    <property type="entry name" value="Glycerol-3-phosphate (1)-acyltransferase"/>
    <property type="match status" value="1"/>
</dbReference>
<evidence type="ECO:0000256" key="7">
    <source>
        <dbReference type="ARBA" id="ARBA00022989"/>
    </source>
</evidence>
<keyword evidence="8" id="KW-0443">Lipid metabolism</keyword>
<dbReference type="AlphaFoldDB" id="A0AA36CJ19"/>
<feature type="non-terminal residue" evidence="16">
    <location>
        <position position="515"/>
    </location>
</feature>
<dbReference type="GO" id="GO:0008654">
    <property type="term" value="P:phospholipid biosynthetic process"/>
    <property type="evidence" value="ECO:0007669"/>
    <property type="project" value="UniProtKB-KW"/>
</dbReference>